<reference evidence="2" key="1">
    <citation type="submission" date="2021-02" db="EMBL/GenBank/DDBJ databases">
        <authorList>
            <person name="Nowell W R."/>
        </authorList>
    </citation>
    <scope>NUCLEOTIDE SEQUENCE</scope>
</reference>
<dbReference type="Proteomes" id="UP000676336">
    <property type="component" value="Unassembled WGS sequence"/>
</dbReference>
<gene>
    <name evidence="2" type="ORF">GIL414_LOCUS44190</name>
    <name evidence="3" type="ORF">SMN809_LOCUS55628</name>
</gene>
<dbReference type="EMBL" id="CAJOBI010197007">
    <property type="protein sequence ID" value="CAF4979373.1"/>
    <property type="molecule type" value="Genomic_DNA"/>
</dbReference>
<accession>A0A8S3ALE3</accession>
<evidence type="ECO:0000256" key="1">
    <source>
        <dbReference type="SAM" id="MobiDB-lite"/>
    </source>
</evidence>
<organism evidence="2 4">
    <name type="scientific">Rotaria magnacalcarata</name>
    <dbReference type="NCBI Taxonomy" id="392030"/>
    <lineage>
        <taxon>Eukaryota</taxon>
        <taxon>Metazoa</taxon>
        <taxon>Spiralia</taxon>
        <taxon>Gnathifera</taxon>
        <taxon>Rotifera</taxon>
        <taxon>Eurotatoria</taxon>
        <taxon>Bdelloidea</taxon>
        <taxon>Philodinida</taxon>
        <taxon>Philodinidae</taxon>
        <taxon>Rotaria</taxon>
    </lineage>
</organism>
<feature type="non-terminal residue" evidence="2">
    <location>
        <position position="1"/>
    </location>
</feature>
<dbReference type="EMBL" id="CAJOBJ010132763">
    <property type="protein sequence ID" value="CAF4729132.1"/>
    <property type="molecule type" value="Genomic_DNA"/>
</dbReference>
<name>A0A8S3ALE3_9BILA</name>
<dbReference type="Proteomes" id="UP000681720">
    <property type="component" value="Unassembled WGS sequence"/>
</dbReference>
<sequence>MNQFNRSRNEKINNPKCNFKRKKKSTTTIENLSNEFFG</sequence>
<protein>
    <submittedName>
        <fullName evidence="2">Uncharacterized protein</fullName>
    </submittedName>
</protein>
<comment type="caution">
    <text evidence="2">The sequence shown here is derived from an EMBL/GenBank/DDBJ whole genome shotgun (WGS) entry which is preliminary data.</text>
</comment>
<dbReference type="AlphaFoldDB" id="A0A8S3ALE3"/>
<evidence type="ECO:0000313" key="4">
    <source>
        <dbReference type="Proteomes" id="UP000681720"/>
    </source>
</evidence>
<proteinExistence type="predicted"/>
<feature type="region of interest" description="Disordered" evidence="1">
    <location>
        <begin position="1"/>
        <end position="25"/>
    </location>
</feature>
<evidence type="ECO:0000313" key="2">
    <source>
        <dbReference type="EMBL" id="CAF4729132.1"/>
    </source>
</evidence>
<evidence type="ECO:0000313" key="3">
    <source>
        <dbReference type="EMBL" id="CAF4979373.1"/>
    </source>
</evidence>